<organism evidence="1 2">
    <name type="scientific">Bradyrhizobium brasilense</name>
    <dbReference type="NCBI Taxonomy" id="1419277"/>
    <lineage>
        <taxon>Bacteria</taxon>
        <taxon>Pseudomonadati</taxon>
        <taxon>Pseudomonadota</taxon>
        <taxon>Alphaproteobacteria</taxon>
        <taxon>Hyphomicrobiales</taxon>
        <taxon>Nitrobacteraceae</taxon>
        <taxon>Bradyrhizobium</taxon>
    </lineage>
</organism>
<reference evidence="1 2" key="1">
    <citation type="submission" date="2023-04" db="EMBL/GenBank/DDBJ databases">
        <title>Australian commercial rhizobial inoculants.</title>
        <authorList>
            <person name="Kohlmeier M.G."/>
            <person name="O'Hara G.W."/>
            <person name="Colombi E."/>
            <person name="Ramsay J.P."/>
            <person name="Terpolilli J."/>
        </authorList>
    </citation>
    <scope>NUCLEOTIDE SEQUENCE [LARGE SCALE GENOMIC DNA]</scope>
    <source>
        <strain evidence="1 2">CB627</strain>
    </source>
</reference>
<evidence type="ECO:0000313" key="2">
    <source>
        <dbReference type="Proteomes" id="UP001221546"/>
    </source>
</evidence>
<dbReference type="PANTHER" id="PTHR38733:SF1">
    <property type="entry name" value="TYPE IV METHYL-DIRECTED RESTRICTION ENZYME ECOKMCRBC"/>
    <property type="match status" value="1"/>
</dbReference>
<sequence>MASQIPIKNIYYLLCYAWNRLEQGAIVDVSRVPTTELVDLFALVLCDGLKHLARRGLEQGYQLREEELSGVRGRLDIANSVRRFLFMQGRSFCIFDEISADTSANRILKATLKMLLSAQDMDGGLRKRVQLIYRSLHGIQDIKLSRNAFGSVRVTSNSRFYRFLLDVSSLVFESLLVDEASGSARFRDFTRDDDKMARLFQSFLFNFIARECPQWAVRSENIKWQATSETDPDLVLLPRMQTDISTTRPGEYRIIDAKFYRQTLGSYFDAEKIHSANLYQMTSYLMNAPVVGGSEARGMLIYPRIDRVLREQYEILGRKILVCTVNLDAPWRAIDQEIRDLMN</sequence>
<protein>
    <recommendedName>
        <fullName evidence="3">5-methylcytosine-specific restriction endonuclease system specificity protein McrC</fullName>
    </recommendedName>
</protein>
<evidence type="ECO:0008006" key="3">
    <source>
        <dbReference type="Google" id="ProtNLM"/>
    </source>
</evidence>
<dbReference type="InterPro" id="IPR019292">
    <property type="entry name" value="McrC"/>
</dbReference>
<proteinExistence type="predicted"/>
<gene>
    <name evidence="1" type="ORF">QA636_27650</name>
</gene>
<dbReference type="PIRSF" id="PIRSF003109">
    <property type="entry name" value="McrC"/>
    <property type="match status" value="1"/>
</dbReference>
<keyword evidence="2" id="KW-1185">Reference proteome</keyword>
<dbReference type="InterPro" id="IPR014407">
    <property type="entry name" value="McrC_bac"/>
</dbReference>
<name>A0ABY8J9Y5_9BRAD</name>
<evidence type="ECO:0000313" key="1">
    <source>
        <dbReference type="EMBL" id="WFU61275.1"/>
    </source>
</evidence>
<dbReference type="Proteomes" id="UP001221546">
    <property type="component" value="Chromosome"/>
</dbReference>
<dbReference type="Pfam" id="PF10117">
    <property type="entry name" value="McrBC"/>
    <property type="match status" value="1"/>
</dbReference>
<dbReference type="RefSeq" id="WP_310884867.1">
    <property type="nucleotide sequence ID" value="NZ_CP121646.1"/>
</dbReference>
<dbReference type="EMBL" id="CP121646">
    <property type="protein sequence ID" value="WFU61275.1"/>
    <property type="molecule type" value="Genomic_DNA"/>
</dbReference>
<dbReference type="PANTHER" id="PTHR38733">
    <property type="entry name" value="PROTEIN MCRC"/>
    <property type="match status" value="1"/>
</dbReference>
<accession>A0ABY8J9Y5</accession>